<dbReference type="GO" id="GO:0016788">
    <property type="term" value="F:hydrolase activity, acting on ester bonds"/>
    <property type="evidence" value="ECO:0007669"/>
    <property type="project" value="UniProtKB-ARBA"/>
</dbReference>
<reference evidence="2" key="2">
    <citation type="journal article" date="2021" name="PeerJ">
        <title>Extensive microbial diversity within the chicken gut microbiome revealed by metagenomics and culture.</title>
        <authorList>
            <person name="Gilroy R."/>
            <person name="Ravi A."/>
            <person name="Getino M."/>
            <person name="Pursley I."/>
            <person name="Horton D.L."/>
            <person name="Alikhan N.F."/>
            <person name="Baker D."/>
            <person name="Gharbi K."/>
            <person name="Hall N."/>
            <person name="Watson M."/>
            <person name="Adriaenssens E.M."/>
            <person name="Foster-Nyarko E."/>
            <person name="Jarju S."/>
            <person name="Secka A."/>
            <person name="Antonio M."/>
            <person name="Oren A."/>
            <person name="Chaudhuri R.R."/>
            <person name="La Ragione R."/>
            <person name="Hildebrand F."/>
            <person name="Pallen M.J."/>
        </authorList>
    </citation>
    <scope>NUCLEOTIDE SEQUENCE</scope>
    <source>
        <strain evidence="2">D5-748</strain>
    </source>
</reference>
<organism evidence="2 3">
    <name type="scientific">Candidatus Cryptobacteroides merdavium</name>
    <dbReference type="NCBI Taxonomy" id="2840769"/>
    <lineage>
        <taxon>Bacteria</taxon>
        <taxon>Pseudomonadati</taxon>
        <taxon>Bacteroidota</taxon>
        <taxon>Bacteroidia</taxon>
        <taxon>Bacteroidales</taxon>
        <taxon>Candidatus Cryptobacteroides</taxon>
    </lineage>
</organism>
<dbReference type="Proteomes" id="UP000823619">
    <property type="component" value="Unassembled WGS sequence"/>
</dbReference>
<protein>
    <submittedName>
        <fullName evidence="2">GSCFA domain-containing protein</fullName>
    </submittedName>
</protein>
<name>A0A9D9EF10_9BACT</name>
<dbReference type="EMBL" id="JADIMO010000084">
    <property type="protein sequence ID" value="MBO8445331.1"/>
    <property type="molecule type" value="Genomic_DNA"/>
</dbReference>
<evidence type="ECO:0000259" key="1">
    <source>
        <dbReference type="Pfam" id="PF08885"/>
    </source>
</evidence>
<dbReference type="InterPro" id="IPR036514">
    <property type="entry name" value="SGNH_hydro_sf"/>
</dbReference>
<reference evidence="2" key="1">
    <citation type="submission" date="2020-10" db="EMBL/GenBank/DDBJ databases">
        <authorList>
            <person name="Gilroy R."/>
        </authorList>
    </citation>
    <scope>NUCLEOTIDE SEQUENCE</scope>
    <source>
        <strain evidence="2">D5-748</strain>
    </source>
</reference>
<comment type="caution">
    <text evidence="2">The sequence shown here is derived from an EMBL/GenBank/DDBJ whole genome shotgun (WGS) entry which is preliminary data.</text>
</comment>
<sequence>MLKLQTPVECGRSPFTISYRDRIMVLGSCFADNAGRRMAEAGLDVCVNPFGTLYNPQSICNSVERLENGTEFTAGDCEMMGSGAGLVCSFSHHTSFARQTEAEFLENANGRLREAAEFYRQADIVVITLGTSWCYRHIGKDIIVSNCLKRNAKEFVRERLEPEQTFNMLSKIISGKTSDKKFILTVSPIRHLKDGAHGNAVSKASLLLAAERLCNAFPDRCTYFPAYEIMTDELRDYRFYAEDMVHPSEQAVRYIWERFCDFALADEDRPLLAAKEKEFRQSQHRKMH</sequence>
<evidence type="ECO:0000313" key="2">
    <source>
        <dbReference type="EMBL" id="MBO8445331.1"/>
    </source>
</evidence>
<evidence type="ECO:0000313" key="3">
    <source>
        <dbReference type="Proteomes" id="UP000823619"/>
    </source>
</evidence>
<dbReference type="InterPro" id="IPR014982">
    <property type="entry name" value="GSCFA"/>
</dbReference>
<gene>
    <name evidence="2" type="ORF">IAC23_06530</name>
</gene>
<dbReference type="Gene3D" id="3.40.50.1110">
    <property type="entry name" value="SGNH hydrolase"/>
    <property type="match status" value="1"/>
</dbReference>
<proteinExistence type="predicted"/>
<feature type="domain" description="GSCFA" evidence="1">
    <location>
        <begin position="22"/>
        <end position="259"/>
    </location>
</feature>
<dbReference type="AlphaFoldDB" id="A0A9D9EF10"/>
<dbReference type="SUPFAM" id="SSF52266">
    <property type="entry name" value="SGNH hydrolase"/>
    <property type="match status" value="1"/>
</dbReference>
<dbReference type="Pfam" id="PF08885">
    <property type="entry name" value="GSCFA"/>
    <property type="match status" value="1"/>
</dbReference>
<accession>A0A9D9EF10</accession>